<evidence type="ECO:0000313" key="3">
    <source>
        <dbReference type="Proteomes" id="UP000305675"/>
    </source>
</evidence>
<dbReference type="Gene3D" id="3.90.1200.10">
    <property type="match status" value="1"/>
</dbReference>
<dbReference type="InterPro" id="IPR051678">
    <property type="entry name" value="AGP_Transferase"/>
</dbReference>
<dbReference type="AlphaFoldDB" id="A0A4U1BMT8"/>
<dbReference type="OrthoDB" id="179763at2"/>
<dbReference type="SUPFAM" id="SSF56112">
    <property type="entry name" value="Protein kinase-like (PK-like)"/>
    <property type="match status" value="1"/>
</dbReference>
<dbReference type="InterPro" id="IPR011009">
    <property type="entry name" value="Kinase-like_dom_sf"/>
</dbReference>
<dbReference type="InterPro" id="IPR002575">
    <property type="entry name" value="Aminoglycoside_PTrfase"/>
</dbReference>
<evidence type="ECO:0000313" key="2">
    <source>
        <dbReference type="EMBL" id="TKB52734.1"/>
    </source>
</evidence>
<dbReference type="PANTHER" id="PTHR21310">
    <property type="entry name" value="AMINOGLYCOSIDE PHOSPHOTRANSFERASE-RELATED-RELATED"/>
    <property type="match status" value="1"/>
</dbReference>
<feature type="domain" description="Aminoglycoside phosphotransferase" evidence="1">
    <location>
        <begin position="41"/>
        <end position="217"/>
    </location>
</feature>
<dbReference type="GO" id="GO:0016740">
    <property type="term" value="F:transferase activity"/>
    <property type="evidence" value="ECO:0007669"/>
    <property type="project" value="UniProtKB-KW"/>
</dbReference>
<dbReference type="Proteomes" id="UP000305675">
    <property type="component" value="Unassembled WGS sequence"/>
</dbReference>
<accession>A0A4U1BMT8</accession>
<name>A0A4U1BMT8_9GAMM</name>
<evidence type="ECO:0000259" key="1">
    <source>
        <dbReference type="Pfam" id="PF01636"/>
    </source>
</evidence>
<dbReference type="Pfam" id="PF01636">
    <property type="entry name" value="APH"/>
    <property type="match status" value="1"/>
</dbReference>
<keyword evidence="2" id="KW-0808">Transferase</keyword>
<keyword evidence="3" id="KW-1185">Reference proteome</keyword>
<protein>
    <submittedName>
        <fullName evidence="2">Aminoglycoside phosphotransferase family protein</fullName>
    </submittedName>
</protein>
<dbReference type="EMBL" id="SWCJ01000014">
    <property type="protein sequence ID" value="TKB52734.1"/>
    <property type="molecule type" value="Genomic_DNA"/>
</dbReference>
<organism evidence="2 3">
    <name type="scientific">Ferrimonas aestuarii</name>
    <dbReference type="NCBI Taxonomy" id="2569539"/>
    <lineage>
        <taxon>Bacteria</taxon>
        <taxon>Pseudomonadati</taxon>
        <taxon>Pseudomonadota</taxon>
        <taxon>Gammaproteobacteria</taxon>
        <taxon>Alteromonadales</taxon>
        <taxon>Ferrimonadaceae</taxon>
        <taxon>Ferrimonas</taxon>
    </lineage>
</organism>
<sequence length="294" mass="34258">MSAEDYIVNSLNPTKIDSLDGFEYRDKGFSGRIYTNELGHAVKIYNADLPVDAVHFEVEVLKRLQATPLATVKLIEAIQLGSQWGFRYHWIDASPVDKSIKQRVEDRELIARQLARLHTQVHRIPSFEFLPSQQQFFSSSFDRFNHLQSQRRRRLLRQLETMSDPSMLCHGDFNPRNTLMAQRQAYVIDWQRAFSGDPMADVAKTWVKVSFHAYKDGKAEIQDRQALADFMRCYLDEYERLGNLNRELLLSWIEIVAGFLCRSPENNKRQWYSELIDLAENSPKTLYELVFGAS</sequence>
<dbReference type="RefSeq" id="WP_136864357.1">
    <property type="nucleotide sequence ID" value="NZ_SWCJ01000014.1"/>
</dbReference>
<gene>
    <name evidence="2" type="ORF">FCL42_15610</name>
</gene>
<proteinExistence type="predicted"/>
<comment type="caution">
    <text evidence="2">The sequence shown here is derived from an EMBL/GenBank/DDBJ whole genome shotgun (WGS) entry which is preliminary data.</text>
</comment>
<reference evidence="2 3" key="1">
    <citation type="submission" date="2019-04" db="EMBL/GenBank/DDBJ databases">
        <authorList>
            <person name="Hwang J.C."/>
        </authorList>
    </citation>
    <scope>NUCLEOTIDE SEQUENCE [LARGE SCALE GENOMIC DNA]</scope>
    <source>
        <strain evidence="2 3">IMCC35002</strain>
    </source>
</reference>